<name>A0A1M7LJB8_9FLAO</name>
<keyword evidence="2" id="KW-1185">Reference proteome</keyword>
<proteinExistence type="predicted"/>
<gene>
    <name evidence="1" type="ORF">SAMN05444366_4126</name>
</gene>
<dbReference type="EMBL" id="FRBY01000006">
    <property type="protein sequence ID" value="SHM77660.1"/>
    <property type="molecule type" value="Genomic_DNA"/>
</dbReference>
<reference evidence="2" key="1">
    <citation type="submission" date="2016-11" db="EMBL/GenBank/DDBJ databases">
        <authorList>
            <person name="Varghese N."/>
            <person name="Submissions S."/>
        </authorList>
    </citation>
    <scope>NUCLEOTIDE SEQUENCE [LARGE SCALE GENOMIC DNA]</scope>
    <source>
        <strain evidence="2">DSM 1811</strain>
    </source>
</reference>
<evidence type="ECO:0000313" key="1">
    <source>
        <dbReference type="EMBL" id="SHM77660.1"/>
    </source>
</evidence>
<accession>A0A1M7LJB8</accession>
<evidence type="ECO:0000313" key="2">
    <source>
        <dbReference type="Proteomes" id="UP000184121"/>
    </source>
</evidence>
<dbReference type="Proteomes" id="UP000184121">
    <property type="component" value="Unassembled WGS sequence"/>
</dbReference>
<sequence length="148" mass="16970">MKTTIKNVIVILILMNTINLFSQKRKQDIVYEEPSRFIESPLAVGKAETSQVHDKRIPNKNRNSFLRNIDLSSFQKEESNSVLISKLIKLMVPQKDSCEIIPAQADVKSGLIIYHKDDVTAIILTNSKGFRSEDYLEKITNLYLEETK</sequence>
<dbReference type="AlphaFoldDB" id="A0A1M7LJB8"/>
<organism evidence="1 2">
    <name type="scientific">Flavobacterium saccharophilum</name>
    <dbReference type="NCBI Taxonomy" id="29534"/>
    <lineage>
        <taxon>Bacteria</taxon>
        <taxon>Pseudomonadati</taxon>
        <taxon>Bacteroidota</taxon>
        <taxon>Flavobacteriia</taxon>
        <taxon>Flavobacteriales</taxon>
        <taxon>Flavobacteriaceae</taxon>
        <taxon>Flavobacterium</taxon>
    </lineage>
</organism>
<protein>
    <submittedName>
        <fullName evidence="1">Uncharacterized protein</fullName>
    </submittedName>
</protein>
<dbReference type="RefSeq" id="WP_072975349.1">
    <property type="nucleotide sequence ID" value="NZ_FRBY01000006.1"/>
</dbReference>
<dbReference type="OrthoDB" id="2531681at2"/>